<gene>
    <name evidence="2" type="ORF">AMYX_22700</name>
</gene>
<evidence type="ECO:0000256" key="1">
    <source>
        <dbReference type="SAM" id="MobiDB-lite"/>
    </source>
</evidence>
<name>A0A7I9VN15_9BACT</name>
<reference evidence="3" key="1">
    <citation type="journal article" date="2020" name="Appl. Environ. Microbiol.">
        <title>Diazotrophic Anaeromyxobacter Isolates from Soils.</title>
        <authorList>
            <person name="Masuda Y."/>
            <person name="Yamanaka H."/>
            <person name="Xu Z.X."/>
            <person name="Shiratori Y."/>
            <person name="Aono T."/>
            <person name="Amachi S."/>
            <person name="Senoo K."/>
            <person name="Itoh H."/>
        </authorList>
    </citation>
    <scope>NUCLEOTIDE SEQUENCE [LARGE SCALE GENOMIC DNA]</scope>
    <source>
        <strain evidence="3">R267</strain>
    </source>
</reference>
<accession>A0A7I9VN15</accession>
<feature type="region of interest" description="Disordered" evidence="1">
    <location>
        <begin position="1"/>
        <end position="26"/>
    </location>
</feature>
<protein>
    <submittedName>
        <fullName evidence="2">Uncharacterized protein</fullName>
    </submittedName>
</protein>
<dbReference type="AlphaFoldDB" id="A0A7I9VN15"/>
<dbReference type="Proteomes" id="UP000503640">
    <property type="component" value="Unassembled WGS sequence"/>
</dbReference>
<evidence type="ECO:0000313" key="3">
    <source>
        <dbReference type="Proteomes" id="UP000503640"/>
    </source>
</evidence>
<sequence length="54" mass="6083">MRETKSNAPIKEGGRHGRDQFKQGPQALDVVTLGERVYSASLIPPRRFMPMATR</sequence>
<keyword evidence="3" id="KW-1185">Reference proteome</keyword>
<dbReference type="EMBL" id="BJTG01000005">
    <property type="protein sequence ID" value="GEJ57529.1"/>
    <property type="molecule type" value="Genomic_DNA"/>
</dbReference>
<evidence type="ECO:0000313" key="2">
    <source>
        <dbReference type="EMBL" id="GEJ57529.1"/>
    </source>
</evidence>
<comment type="caution">
    <text evidence="2">The sequence shown here is derived from an EMBL/GenBank/DDBJ whole genome shotgun (WGS) entry which is preliminary data.</text>
</comment>
<organism evidence="2 3">
    <name type="scientific">Anaeromyxobacter diazotrophicus</name>
    <dbReference type="NCBI Taxonomy" id="2590199"/>
    <lineage>
        <taxon>Bacteria</taxon>
        <taxon>Pseudomonadati</taxon>
        <taxon>Myxococcota</taxon>
        <taxon>Myxococcia</taxon>
        <taxon>Myxococcales</taxon>
        <taxon>Cystobacterineae</taxon>
        <taxon>Anaeromyxobacteraceae</taxon>
        <taxon>Anaeromyxobacter</taxon>
    </lineage>
</organism>
<proteinExistence type="predicted"/>
<feature type="compositionally biased region" description="Basic and acidic residues" evidence="1">
    <location>
        <begin position="12"/>
        <end position="21"/>
    </location>
</feature>